<evidence type="ECO:0000313" key="3">
    <source>
        <dbReference type="EMBL" id="KAF6763692.1"/>
    </source>
</evidence>
<organism evidence="3 4">
    <name type="scientific">Ephemerocybe angulata</name>
    <dbReference type="NCBI Taxonomy" id="980116"/>
    <lineage>
        <taxon>Eukaryota</taxon>
        <taxon>Fungi</taxon>
        <taxon>Dikarya</taxon>
        <taxon>Basidiomycota</taxon>
        <taxon>Agaricomycotina</taxon>
        <taxon>Agaricomycetes</taxon>
        <taxon>Agaricomycetidae</taxon>
        <taxon>Agaricales</taxon>
        <taxon>Agaricineae</taxon>
        <taxon>Psathyrellaceae</taxon>
        <taxon>Ephemerocybe</taxon>
    </lineage>
</organism>
<dbReference type="EMBL" id="JACGCI010000005">
    <property type="protein sequence ID" value="KAF6763692.1"/>
    <property type="molecule type" value="Genomic_DNA"/>
</dbReference>
<keyword evidence="1" id="KW-0812">Transmembrane</keyword>
<reference evidence="3 4" key="1">
    <citation type="submission" date="2020-07" db="EMBL/GenBank/DDBJ databases">
        <title>Comparative genomics of pyrophilous fungi reveals a link between fire events and developmental genes.</title>
        <authorList>
            <consortium name="DOE Joint Genome Institute"/>
            <person name="Steindorff A.S."/>
            <person name="Carver A."/>
            <person name="Calhoun S."/>
            <person name="Stillman K."/>
            <person name="Liu H."/>
            <person name="Lipzen A."/>
            <person name="Pangilinan J."/>
            <person name="Labutti K."/>
            <person name="Bruns T.D."/>
            <person name="Grigoriev I.V."/>
        </authorList>
    </citation>
    <scope>NUCLEOTIDE SEQUENCE [LARGE SCALE GENOMIC DNA]</scope>
    <source>
        <strain evidence="3 4">CBS 144469</strain>
    </source>
</reference>
<proteinExistence type="predicted"/>
<comment type="caution">
    <text evidence="3">The sequence shown here is derived from an EMBL/GenBank/DDBJ whole genome shotgun (WGS) entry which is preliminary data.</text>
</comment>
<dbReference type="OrthoDB" id="3044561at2759"/>
<feature type="domain" description="DUF6533" evidence="2">
    <location>
        <begin position="24"/>
        <end position="61"/>
    </location>
</feature>
<evidence type="ECO:0000259" key="2">
    <source>
        <dbReference type="Pfam" id="PF20151"/>
    </source>
</evidence>
<sequence length="268" mass="30340">MLELDGQSLEPLIATFSRVQIREYTSVAAFVYLVLDFFQTLECEVRYIWSGRLSGRCKALYGSFLFLVVLSIAFGDAIAFLRVNALRLEDRSRWFTAYLSVHFTAIYLLITAAFFHDLISKVVFKPSPFPHKIQCYLESNNGPVPMAIPFILLLCNINFICIICKILIFRNYRNCSGPLVAIFHLDGSMGLFIMTLSTTANVAFLLKGPPEYRFLLLPAHQAIHSTLASRILLRMREAVYRLAESTLDPNHMRSALVFAPRPTTIATA</sequence>
<keyword evidence="1" id="KW-0472">Membrane</keyword>
<feature type="transmembrane region" description="Helical" evidence="1">
    <location>
        <begin position="146"/>
        <end position="168"/>
    </location>
</feature>
<dbReference type="Proteomes" id="UP000521943">
    <property type="component" value="Unassembled WGS sequence"/>
</dbReference>
<keyword evidence="1" id="KW-1133">Transmembrane helix</keyword>
<dbReference type="AlphaFoldDB" id="A0A8H6IGE9"/>
<gene>
    <name evidence="3" type="ORF">DFP72DRAFT_481382</name>
</gene>
<feature type="transmembrane region" description="Helical" evidence="1">
    <location>
        <begin position="95"/>
        <end position="115"/>
    </location>
</feature>
<feature type="transmembrane region" description="Helical" evidence="1">
    <location>
        <begin position="59"/>
        <end position="83"/>
    </location>
</feature>
<keyword evidence="4" id="KW-1185">Reference proteome</keyword>
<evidence type="ECO:0000256" key="1">
    <source>
        <dbReference type="SAM" id="Phobius"/>
    </source>
</evidence>
<dbReference type="InterPro" id="IPR045340">
    <property type="entry name" value="DUF6533"/>
</dbReference>
<protein>
    <recommendedName>
        <fullName evidence="2">DUF6533 domain-containing protein</fullName>
    </recommendedName>
</protein>
<feature type="transmembrane region" description="Helical" evidence="1">
    <location>
        <begin position="180"/>
        <end position="206"/>
    </location>
</feature>
<name>A0A8H6IGE9_9AGAR</name>
<accession>A0A8H6IGE9</accession>
<dbReference type="Pfam" id="PF20151">
    <property type="entry name" value="DUF6533"/>
    <property type="match status" value="1"/>
</dbReference>
<evidence type="ECO:0000313" key="4">
    <source>
        <dbReference type="Proteomes" id="UP000521943"/>
    </source>
</evidence>